<feature type="transmembrane region" description="Helical" evidence="2">
    <location>
        <begin position="266"/>
        <end position="288"/>
    </location>
</feature>
<name>A0A0J6ZPW5_9FIRM</name>
<dbReference type="OrthoDB" id="1625677at2"/>
<sequence>MMKNNKEWLDNQINDWVSNGWISKDAQQQIRNACGMQEDSRLRSAASLYSILIIIGLSVLGMGIIWGSAQVWYHVPMAARIGIAAGILIISQIGIGAVMLQERQGTILAEGIGVVHCLAVFVAVAMAEQTFYIGWDLPSYAAACAILCLPAMYLLRAVGCTIVYGLAVLYWAALGGPLNAMGGAGFMWVMVVLAIPFYRVLARHNEEIRLAVFSWVMTITVFAAFGLAALTADYIPFLMLATLAVAIMLTGYSIDIRKAWGVPFRWFGRFAAAGSLLISCMPASWHGIAEIQGFHWTTMAVTVILFMAIVILLAKGVKKRLWGPVVYVCIPVILAGETMLVRSGLYSSVPLIISSVYMLFLGFYETAQGLQPGHFGHAKFGVVILASLVLSFIFGTSFSPLVPVIAIVILGLAIFQIRRVRNDKKAAAQRSDRRLHLKHRSATIRSDRDTRRSKKKEIVPPSYAIDKRNAQEDAETVAEWMKGVHMPPMRKPVGPQGRTENDGTIIHKSPDASAFVAPVFRDPDVTVLPHAAERSKPRQQERIASSPWQSMKPAAKREKQPSRSPWAQEGESKK</sequence>
<feature type="compositionally biased region" description="Basic and acidic residues" evidence="1">
    <location>
        <begin position="531"/>
        <end position="541"/>
    </location>
</feature>
<evidence type="ECO:0000256" key="1">
    <source>
        <dbReference type="SAM" id="MobiDB-lite"/>
    </source>
</evidence>
<accession>A0A0J6ZPW5</accession>
<evidence type="ECO:0000313" key="4">
    <source>
        <dbReference type="EMBL" id="KMO86956.1"/>
    </source>
</evidence>
<protein>
    <recommendedName>
        <fullName evidence="3">DUF2157 domain-containing protein</fullName>
    </recommendedName>
</protein>
<feature type="transmembrane region" description="Helical" evidence="2">
    <location>
        <begin position="345"/>
        <end position="364"/>
    </location>
</feature>
<feature type="transmembrane region" description="Helical" evidence="2">
    <location>
        <begin position="154"/>
        <end position="174"/>
    </location>
</feature>
<feature type="transmembrane region" description="Helical" evidence="2">
    <location>
        <begin position="234"/>
        <end position="254"/>
    </location>
</feature>
<feature type="transmembrane region" description="Helical" evidence="2">
    <location>
        <begin position="180"/>
        <end position="198"/>
    </location>
</feature>
<organism evidence="4 5">
    <name type="scientific">Megasphaera cerevisiae DSM 20462</name>
    <dbReference type="NCBI Taxonomy" id="1122219"/>
    <lineage>
        <taxon>Bacteria</taxon>
        <taxon>Bacillati</taxon>
        <taxon>Bacillota</taxon>
        <taxon>Negativicutes</taxon>
        <taxon>Veillonellales</taxon>
        <taxon>Veillonellaceae</taxon>
        <taxon>Megasphaera</taxon>
    </lineage>
</organism>
<feature type="domain" description="DUF2157" evidence="3">
    <location>
        <begin position="15"/>
        <end position="157"/>
    </location>
</feature>
<dbReference type="Proteomes" id="UP000036503">
    <property type="component" value="Unassembled WGS sequence"/>
</dbReference>
<dbReference type="Pfam" id="PF09925">
    <property type="entry name" value="DUF2157"/>
    <property type="match status" value="1"/>
</dbReference>
<dbReference type="STRING" id="39029.BSR42_03820"/>
<keyword evidence="2" id="KW-0472">Membrane</keyword>
<feature type="transmembrane region" description="Helical" evidence="2">
    <location>
        <begin position="376"/>
        <end position="394"/>
    </location>
</feature>
<dbReference type="PATRIC" id="fig|1122219.3.peg.457"/>
<feature type="transmembrane region" description="Helical" evidence="2">
    <location>
        <begin position="46"/>
        <end position="66"/>
    </location>
</feature>
<dbReference type="EMBL" id="LEKT01000012">
    <property type="protein sequence ID" value="KMO86956.1"/>
    <property type="molecule type" value="Genomic_DNA"/>
</dbReference>
<dbReference type="RefSeq" id="WP_048513809.1">
    <property type="nucleotide sequence ID" value="NZ_FUXD01000007.1"/>
</dbReference>
<gene>
    <name evidence="4" type="ORF">AB840_05405</name>
</gene>
<feature type="transmembrane region" description="Helical" evidence="2">
    <location>
        <begin position="294"/>
        <end position="314"/>
    </location>
</feature>
<comment type="caution">
    <text evidence="4">The sequence shown here is derived from an EMBL/GenBank/DDBJ whole genome shotgun (WGS) entry which is preliminary data.</text>
</comment>
<dbReference type="InterPro" id="IPR018677">
    <property type="entry name" value="DUF2157"/>
</dbReference>
<keyword evidence="2" id="KW-0812">Transmembrane</keyword>
<feature type="region of interest" description="Disordered" evidence="1">
    <location>
        <begin position="485"/>
        <end position="506"/>
    </location>
</feature>
<reference evidence="4 5" key="1">
    <citation type="submission" date="2015-06" db="EMBL/GenBank/DDBJ databases">
        <title>Draft genome sequence of beer spoilage bacterium Megasphaera cerevisiae type strain 20462.</title>
        <authorList>
            <person name="Kutumbaka K."/>
            <person name="Pasmowitz J."/>
            <person name="Mategko J."/>
            <person name="Reyes D."/>
            <person name="Friedrich A."/>
            <person name="Han S."/>
            <person name="Martens-Habbena W."/>
            <person name="Neal-McKinney J."/>
            <person name="Janagama H.K."/>
            <person name="Nadala C."/>
            <person name="Samadpour M."/>
        </authorList>
    </citation>
    <scope>NUCLEOTIDE SEQUENCE [LARGE SCALE GENOMIC DNA]</scope>
    <source>
        <strain evidence="4 5">DSM 20462</strain>
    </source>
</reference>
<keyword evidence="5" id="KW-1185">Reference proteome</keyword>
<feature type="transmembrane region" description="Helical" evidence="2">
    <location>
        <begin position="107"/>
        <end position="126"/>
    </location>
</feature>
<evidence type="ECO:0000313" key="5">
    <source>
        <dbReference type="Proteomes" id="UP000036503"/>
    </source>
</evidence>
<proteinExistence type="predicted"/>
<feature type="region of interest" description="Disordered" evidence="1">
    <location>
        <begin position="527"/>
        <end position="574"/>
    </location>
</feature>
<feature type="transmembrane region" description="Helical" evidence="2">
    <location>
        <begin position="78"/>
        <end position="100"/>
    </location>
</feature>
<evidence type="ECO:0000259" key="3">
    <source>
        <dbReference type="Pfam" id="PF09925"/>
    </source>
</evidence>
<feature type="transmembrane region" description="Helical" evidence="2">
    <location>
        <begin position="210"/>
        <end position="228"/>
    </location>
</feature>
<feature type="region of interest" description="Disordered" evidence="1">
    <location>
        <begin position="440"/>
        <end position="459"/>
    </location>
</feature>
<dbReference type="InParanoid" id="A0A0J6ZPW5"/>
<dbReference type="AlphaFoldDB" id="A0A0J6ZPW5"/>
<keyword evidence="2" id="KW-1133">Transmembrane helix</keyword>
<evidence type="ECO:0000256" key="2">
    <source>
        <dbReference type="SAM" id="Phobius"/>
    </source>
</evidence>
<feature type="transmembrane region" description="Helical" evidence="2">
    <location>
        <begin position="132"/>
        <end position="149"/>
    </location>
</feature>